<sequence length="261" mass="29796">MGRLRSASPRPMATSRTPATPVASPASSEPPAPRKVQFENYLLTTWYSTGFPKEHGDPPVTYVCWRCFKYFKESAAHDEHLFHCAVGRPPGAEIYREGRLRIYEIDGRQSKRYCQNLCLFGKLFLDNKTVFYDIDRFSFYVLARVDIFEAVTTHHVTGFFSKARTTFERCWQRLVLTALRASIQGYVALTDLAQTTGMVEEDVLVALDDLGLMEHWHSRHVLCVTPDHLTTAEARFRGNLQARFDPAAYRGLPNPTDTSEH</sequence>
<gene>
    <name evidence="7" type="primary">KAT8_2</name>
    <name evidence="7" type="ORF">IWQ60_011080</name>
</gene>
<dbReference type="Proteomes" id="UP001150569">
    <property type="component" value="Unassembled WGS sequence"/>
</dbReference>
<dbReference type="PANTHER" id="PTHR10615">
    <property type="entry name" value="HISTONE ACETYLTRANSFERASE"/>
    <property type="match status" value="1"/>
</dbReference>
<dbReference type="PROSITE" id="PS51726">
    <property type="entry name" value="MYST_HAT"/>
    <property type="match status" value="1"/>
</dbReference>
<dbReference type="GO" id="GO:0004402">
    <property type="term" value="F:histone acetyltransferase activity"/>
    <property type="evidence" value="ECO:0007669"/>
    <property type="project" value="InterPro"/>
</dbReference>
<evidence type="ECO:0000313" key="7">
    <source>
        <dbReference type="EMBL" id="KAJ1909598.1"/>
    </source>
</evidence>
<evidence type="ECO:0000259" key="6">
    <source>
        <dbReference type="PROSITE" id="PS51726"/>
    </source>
</evidence>
<evidence type="ECO:0000256" key="3">
    <source>
        <dbReference type="ARBA" id="ARBA00022679"/>
    </source>
</evidence>
<dbReference type="OrthoDB" id="787137at2759"/>
<evidence type="ECO:0000256" key="5">
    <source>
        <dbReference type="SAM" id="MobiDB-lite"/>
    </source>
</evidence>
<dbReference type="Gene3D" id="3.40.630.30">
    <property type="match status" value="1"/>
</dbReference>
<dbReference type="InterPro" id="IPR016181">
    <property type="entry name" value="Acyl_CoA_acyltransferase"/>
</dbReference>
<dbReference type="InterPro" id="IPR040706">
    <property type="entry name" value="Zf-MYST"/>
</dbReference>
<feature type="region of interest" description="Disordered" evidence="5">
    <location>
        <begin position="1"/>
        <end position="33"/>
    </location>
</feature>
<dbReference type="SUPFAM" id="SSF55729">
    <property type="entry name" value="Acyl-CoA N-acyltransferases (Nat)"/>
    <property type="match status" value="1"/>
</dbReference>
<comment type="similarity">
    <text evidence="1">Belongs to the MYST (SAS/MOZ) family.</text>
</comment>
<comment type="caution">
    <text evidence="7">The sequence shown here is derived from an EMBL/GenBank/DDBJ whole genome shotgun (WGS) entry which is preliminary data.</text>
</comment>
<dbReference type="GO" id="GO:0006355">
    <property type="term" value="P:regulation of DNA-templated transcription"/>
    <property type="evidence" value="ECO:0007669"/>
    <property type="project" value="InterPro"/>
</dbReference>
<dbReference type="Gene3D" id="1.10.10.10">
    <property type="entry name" value="Winged helix-like DNA-binding domain superfamily/Winged helix DNA-binding domain"/>
    <property type="match status" value="1"/>
</dbReference>
<accession>A0A9W7ZNS4</accession>
<dbReference type="InterPro" id="IPR002717">
    <property type="entry name" value="HAT_MYST-type"/>
</dbReference>
<keyword evidence="7" id="KW-0012">Acyltransferase</keyword>
<reference evidence="7" key="1">
    <citation type="submission" date="2022-07" db="EMBL/GenBank/DDBJ databases">
        <title>Phylogenomic reconstructions and comparative analyses of Kickxellomycotina fungi.</title>
        <authorList>
            <person name="Reynolds N.K."/>
            <person name="Stajich J.E."/>
            <person name="Barry K."/>
            <person name="Grigoriev I.V."/>
            <person name="Crous P."/>
            <person name="Smith M.E."/>
        </authorList>
    </citation>
    <scope>NUCLEOTIDE SEQUENCE</scope>
    <source>
        <strain evidence="7">RSA 861</strain>
    </source>
</reference>
<keyword evidence="8" id="KW-1185">Reference proteome</keyword>
<name>A0A9W7ZNS4_9FUNG</name>
<dbReference type="Pfam" id="PF17772">
    <property type="entry name" value="zf-MYST"/>
    <property type="match status" value="1"/>
</dbReference>
<dbReference type="InterPro" id="IPR050603">
    <property type="entry name" value="MYST_HAT"/>
</dbReference>
<evidence type="ECO:0000313" key="8">
    <source>
        <dbReference type="Proteomes" id="UP001150569"/>
    </source>
</evidence>
<feature type="domain" description="MYST-type HAT" evidence="6">
    <location>
        <begin position="28"/>
        <end position="261"/>
    </location>
</feature>
<dbReference type="Pfam" id="PF01853">
    <property type="entry name" value="MOZ_SAS"/>
    <property type="match status" value="1"/>
</dbReference>
<feature type="compositionally biased region" description="Low complexity" evidence="5">
    <location>
        <begin position="13"/>
        <end position="27"/>
    </location>
</feature>
<dbReference type="Gene3D" id="3.30.60.60">
    <property type="entry name" value="N-acetyl transferase-like"/>
    <property type="match status" value="1"/>
</dbReference>
<dbReference type="AlphaFoldDB" id="A0A9W7ZNS4"/>
<evidence type="ECO:0000256" key="2">
    <source>
        <dbReference type="ARBA" id="ARBA00013184"/>
    </source>
</evidence>
<dbReference type="EMBL" id="JANBPT010001175">
    <property type="protein sequence ID" value="KAJ1909598.1"/>
    <property type="molecule type" value="Genomic_DNA"/>
</dbReference>
<organism evidence="7 8">
    <name type="scientific">Tieghemiomyces parasiticus</name>
    <dbReference type="NCBI Taxonomy" id="78921"/>
    <lineage>
        <taxon>Eukaryota</taxon>
        <taxon>Fungi</taxon>
        <taxon>Fungi incertae sedis</taxon>
        <taxon>Zoopagomycota</taxon>
        <taxon>Kickxellomycotina</taxon>
        <taxon>Dimargaritomycetes</taxon>
        <taxon>Dimargaritales</taxon>
        <taxon>Dimargaritaceae</taxon>
        <taxon>Tieghemiomyces</taxon>
    </lineage>
</organism>
<proteinExistence type="inferred from homology"/>
<evidence type="ECO:0000256" key="4">
    <source>
        <dbReference type="ARBA" id="ARBA00022990"/>
    </source>
</evidence>
<dbReference type="EC" id="2.3.1.48" evidence="2"/>
<dbReference type="InterPro" id="IPR036388">
    <property type="entry name" value="WH-like_DNA-bd_sf"/>
</dbReference>
<keyword evidence="4" id="KW-0007">Acetylation</keyword>
<evidence type="ECO:0000256" key="1">
    <source>
        <dbReference type="ARBA" id="ARBA00010107"/>
    </source>
</evidence>
<keyword evidence="3 7" id="KW-0808">Transferase</keyword>
<protein>
    <recommendedName>
        <fullName evidence="2">histone acetyltransferase</fullName>
        <ecNumber evidence="2">2.3.1.48</ecNumber>
    </recommendedName>
</protein>